<protein>
    <recommendedName>
        <fullName evidence="1">Retrotransposon gag domain-containing protein</fullName>
    </recommendedName>
</protein>
<gene>
    <name evidence="2" type="ORF">VITISV_006798</name>
</gene>
<dbReference type="InterPro" id="IPR005162">
    <property type="entry name" value="Retrotrans_gag_dom"/>
</dbReference>
<feature type="domain" description="Retrotransposon gag" evidence="1">
    <location>
        <begin position="66"/>
        <end position="154"/>
    </location>
</feature>
<dbReference type="Pfam" id="PF03732">
    <property type="entry name" value="Retrotrans_gag"/>
    <property type="match status" value="1"/>
</dbReference>
<dbReference type="AlphaFoldDB" id="A5AQS5"/>
<accession>A5AQS5</accession>
<organism evidence="2">
    <name type="scientific">Vitis vinifera</name>
    <name type="common">Grape</name>
    <dbReference type="NCBI Taxonomy" id="29760"/>
    <lineage>
        <taxon>Eukaryota</taxon>
        <taxon>Viridiplantae</taxon>
        <taxon>Streptophyta</taxon>
        <taxon>Embryophyta</taxon>
        <taxon>Tracheophyta</taxon>
        <taxon>Spermatophyta</taxon>
        <taxon>Magnoliopsida</taxon>
        <taxon>eudicotyledons</taxon>
        <taxon>Gunneridae</taxon>
        <taxon>Pentapetalae</taxon>
        <taxon>rosids</taxon>
        <taxon>Vitales</taxon>
        <taxon>Vitaceae</taxon>
        <taxon>Viteae</taxon>
        <taxon>Vitis</taxon>
    </lineage>
</organism>
<evidence type="ECO:0000259" key="1">
    <source>
        <dbReference type="Pfam" id="PF03732"/>
    </source>
</evidence>
<sequence length="367" mass="42735">MRHIKLQDGGLTWDDRDGIPVANLPVKFCMPDIERYSGIGCPKIHLRLYNTVMRAHRIDNAQLVVLFPMSLSGVAQIWFASIELLRLRTWEDVAHEFLTQFAFNVDIDVSKGELEANRQRPDKSISSFVSHWRAKVASMIDQPKEQDQIDMVLRNLQLRNSRLHLRPQRLLIPPVNPRWPRVFRLAPPVVFNLELRSLGPPAFVIASRTSQTVVSRAGVHALLLGRLLRSLIKEQLFCKRRHLRSTYIFHDLRLSLLLLVPHQIEEAVDVEREPLWRLSCSFLLRDMFFVSGVPRAHSPWFRHDGKEIWRDRIVEWRWLPWWKEECSASVDDLLVYVFGPDNIMLRCVFVAACGSPIPYPEWLAAMC</sequence>
<proteinExistence type="predicted"/>
<dbReference type="PANTHER" id="PTHR33223:SF8">
    <property type="entry name" value="OS04G0172440 PROTEIN"/>
    <property type="match status" value="1"/>
</dbReference>
<name>A5AQS5_VITVI</name>
<evidence type="ECO:0000313" key="2">
    <source>
        <dbReference type="EMBL" id="CAN82482.1"/>
    </source>
</evidence>
<reference evidence="2" key="1">
    <citation type="journal article" date="2007" name="PLoS ONE">
        <title>The first genome sequence of an elite grapevine cultivar (Pinot noir Vitis vinifera L.): coping with a highly heterozygous genome.</title>
        <authorList>
            <person name="Velasco R."/>
            <person name="Zharkikh A."/>
            <person name="Troggio M."/>
            <person name="Cartwright D.A."/>
            <person name="Cestaro A."/>
            <person name="Pruss D."/>
            <person name="Pindo M."/>
            <person name="FitzGerald L.M."/>
            <person name="Vezzulli S."/>
            <person name="Reid J."/>
            <person name="Malacarne G."/>
            <person name="Iliev D."/>
            <person name="Coppola G."/>
            <person name="Wardell B."/>
            <person name="Micheletti D."/>
            <person name="Macalma T."/>
            <person name="Facci M."/>
            <person name="Mitchell J.T."/>
            <person name="Perazzolli M."/>
            <person name="Eldredge G."/>
            <person name="Gatto P."/>
            <person name="Oyzerski R."/>
            <person name="Moretto M."/>
            <person name="Gutin N."/>
            <person name="Stefanini M."/>
            <person name="Chen Y."/>
            <person name="Segala C."/>
            <person name="Davenport C."/>
            <person name="Dematte L."/>
            <person name="Mraz A."/>
            <person name="Battilana J."/>
            <person name="Stormo K."/>
            <person name="Costa F."/>
            <person name="Tao Q."/>
            <person name="Si-Ammour A."/>
            <person name="Harkins T."/>
            <person name="Lackey A."/>
            <person name="Perbost C."/>
            <person name="Taillon B."/>
            <person name="Stella A."/>
            <person name="Solovyev V."/>
            <person name="Fawcett J.A."/>
            <person name="Sterck L."/>
            <person name="Vandepoele K."/>
            <person name="Grando S.M."/>
            <person name="Toppo S."/>
            <person name="Moser C."/>
            <person name="Lanchbury J."/>
            <person name="Bogden R."/>
            <person name="Skolnick M."/>
            <person name="Sgaramella V."/>
            <person name="Bhatnagar S.K."/>
            <person name="Fontana P."/>
            <person name="Gutin A."/>
            <person name="Van de Peer Y."/>
            <person name="Salamini F."/>
            <person name="Viola R."/>
        </authorList>
    </citation>
    <scope>NUCLEOTIDE SEQUENCE</scope>
</reference>
<dbReference type="EMBL" id="AM432442">
    <property type="protein sequence ID" value="CAN82482.1"/>
    <property type="molecule type" value="Genomic_DNA"/>
</dbReference>
<dbReference type="PANTHER" id="PTHR33223">
    <property type="entry name" value="CCHC-TYPE DOMAIN-CONTAINING PROTEIN"/>
    <property type="match status" value="1"/>
</dbReference>